<evidence type="ECO:0000313" key="3">
    <source>
        <dbReference type="Proteomes" id="UP000015241"/>
    </source>
</evidence>
<dbReference type="HOGENOM" id="CLU_545167_0_0_1"/>
<keyword evidence="3" id="KW-1185">Reference proteome</keyword>
<proteinExistence type="predicted"/>
<dbReference type="AlphaFoldDB" id="S8F462"/>
<feature type="compositionally biased region" description="Low complexity" evidence="1">
    <location>
        <begin position="17"/>
        <end position="26"/>
    </location>
</feature>
<organism evidence="2 3">
    <name type="scientific">Fomitopsis schrenkii</name>
    <name type="common">Brown rot fungus</name>
    <dbReference type="NCBI Taxonomy" id="2126942"/>
    <lineage>
        <taxon>Eukaryota</taxon>
        <taxon>Fungi</taxon>
        <taxon>Dikarya</taxon>
        <taxon>Basidiomycota</taxon>
        <taxon>Agaricomycotina</taxon>
        <taxon>Agaricomycetes</taxon>
        <taxon>Polyporales</taxon>
        <taxon>Fomitopsis</taxon>
    </lineage>
</organism>
<feature type="region of interest" description="Disordered" evidence="1">
    <location>
        <begin position="1"/>
        <end position="52"/>
    </location>
</feature>
<dbReference type="InParanoid" id="S8F462"/>
<reference evidence="2 3" key="1">
    <citation type="journal article" date="2012" name="Science">
        <title>The Paleozoic origin of enzymatic lignin decomposition reconstructed from 31 fungal genomes.</title>
        <authorList>
            <person name="Floudas D."/>
            <person name="Binder M."/>
            <person name="Riley R."/>
            <person name="Barry K."/>
            <person name="Blanchette R.A."/>
            <person name="Henrissat B."/>
            <person name="Martinez A.T."/>
            <person name="Otillar R."/>
            <person name="Spatafora J.W."/>
            <person name="Yadav J.S."/>
            <person name="Aerts A."/>
            <person name="Benoit I."/>
            <person name="Boyd A."/>
            <person name="Carlson A."/>
            <person name="Copeland A."/>
            <person name="Coutinho P.M."/>
            <person name="de Vries R.P."/>
            <person name="Ferreira P."/>
            <person name="Findley K."/>
            <person name="Foster B."/>
            <person name="Gaskell J."/>
            <person name="Glotzer D."/>
            <person name="Gorecki P."/>
            <person name="Heitman J."/>
            <person name="Hesse C."/>
            <person name="Hori C."/>
            <person name="Igarashi K."/>
            <person name="Jurgens J.A."/>
            <person name="Kallen N."/>
            <person name="Kersten P."/>
            <person name="Kohler A."/>
            <person name="Kuees U."/>
            <person name="Kumar T.K.A."/>
            <person name="Kuo A."/>
            <person name="LaButti K."/>
            <person name="Larrondo L.F."/>
            <person name="Lindquist E."/>
            <person name="Ling A."/>
            <person name="Lombard V."/>
            <person name="Lucas S."/>
            <person name="Lundell T."/>
            <person name="Martin R."/>
            <person name="McLaughlin D.J."/>
            <person name="Morgenstern I."/>
            <person name="Morin E."/>
            <person name="Murat C."/>
            <person name="Nagy L.G."/>
            <person name="Nolan M."/>
            <person name="Ohm R.A."/>
            <person name="Patyshakuliyeva A."/>
            <person name="Rokas A."/>
            <person name="Ruiz-Duenas F.J."/>
            <person name="Sabat G."/>
            <person name="Salamov A."/>
            <person name="Samejima M."/>
            <person name="Schmutz J."/>
            <person name="Slot J.C."/>
            <person name="St John F."/>
            <person name="Stenlid J."/>
            <person name="Sun H."/>
            <person name="Sun S."/>
            <person name="Syed K."/>
            <person name="Tsang A."/>
            <person name="Wiebenga A."/>
            <person name="Young D."/>
            <person name="Pisabarro A."/>
            <person name="Eastwood D.C."/>
            <person name="Martin F."/>
            <person name="Cullen D."/>
            <person name="Grigoriev I.V."/>
            <person name="Hibbett D.S."/>
        </authorList>
    </citation>
    <scope>NUCLEOTIDE SEQUENCE</scope>
    <source>
        <strain evidence="3">FP-58527</strain>
    </source>
</reference>
<sequence length="500" mass="55618">MYAHRAASLRRADSLRSEAASSTRESSQVEPKLDSDIPPPFKEEISEDEALASDWVADTPYSYVPTEPATPVAAGARAARRRALPGPSPSPPRSPMPVPLPIVAPPPFSEIPSAPLSEEDAAERRIKMLVKRETEERSADGLADLTKGTRDSAATDEIALQVKCQGASDEGEEQEHRIILKQRGRSLSVDGTEEPVQSKFALAEEPGLSIEENIRTECIDWILEVLPDVSANPPCVRQQLHAQLQDSHETRWHAAQLFTRYFYRLACARSCTASPATTLNKYPLTEEALIAHEGREVVTWDCAVACVTLSVKFHRDVFLPNYMIPAREFGALAPHTMKFDDLETAQRDVFDALSHSLGSATPGQYLQDFWLALPSLRALLAFDEGWKNTQEETWAILLEAFMQTDILRFPTSLITACALIDGCVDVLIERYKVTLHAPRVGSSKRRPSTGAGNLMRKNRDADLRKKATHAVQGVKMDLQELLEYSEADVRYCRFWLRSAP</sequence>
<name>S8F462_FOMSC</name>
<feature type="region of interest" description="Disordered" evidence="1">
    <location>
        <begin position="65"/>
        <end position="104"/>
    </location>
</feature>
<dbReference type="Proteomes" id="UP000015241">
    <property type="component" value="Unassembled WGS sequence"/>
</dbReference>
<accession>S8F462</accession>
<evidence type="ECO:0000256" key="1">
    <source>
        <dbReference type="SAM" id="MobiDB-lite"/>
    </source>
</evidence>
<dbReference type="eggNOG" id="ENOG502SQPF">
    <property type="taxonomic scope" value="Eukaryota"/>
</dbReference>
<feature type="compositionally biased region" description="Pro residues" evidence="1">
    <location>
        <begin position="86"/>
        <end position="104"/>
    </location>
</feature>
<dbReference type="OrthoDB" id="3250555at2759"/>
<gene>
    <name evidence="2" type="ORF">FOMPIDRAFT_116832</name>
</gene>
<dbReference type="EMBL" id="KE504259">
    <property type="protein sequence ID" value="EPS93719.1"/>
    <property type="molecule type" value="Genomic_DNA"/>
</dbReference>
<evidence type="ECO:0000313" key="2">
    <source>
        <dbReference type="EMBL" id="EPS93719.1"/>
    </source>
</evidence>
<dbReference type="STRING" id="743788.S8F462"/>
<protein>
    <submittedName>
        <fullName evidence="2">Uncharacterized protein</fullName>
    </submittedName>
</protein>